<evidence type="ECO:0000259" key="7">
    <source>
        <dbReference type="Pfam" id="PF14322"/>
    </source>
</evidence>
<dbReference type="EMBL" id="CP139960">
    <property type="protein sequence ID" value="WQD38599.1"/>
    <property type="molecule type" value="Genomic_DNA"/>
</dbReference>
<proteinExistence type="inferred from homology"/>
<dbReference type="SUPFAM" id="SSF48452">
    <property type="entry name" value="TPR-like"/>
    <property type="match status" value="1"/>
</dbReference>
<gene>
    <name evidence="8" type="ORF">U0035_00370</name>
</gene>
<evidence type="ECO:0000313" key="9">
    <source>
        <dbReference type="Proteomes" id="UP001325680"/>
    </source>
</evidence>
<dbReference type="InterPro" id="IPR012944">
    <property type="entry name" value="SusD_RagB_dom"/>
</dbReference>
<dbReference type="Pfam" id="PF07980">
    <property type="entry name" value="SusD_RagB"/>
    <property type="match status" value="1"/>
</dbReference>
<dbReference type="InterPro" id="IPR011990">
    <property type="entry name" value="TPR-like_helical_dom_sf"/>
</dbReference>
<keyword evidence="9" id="KW-1185">Reference proteome</keyword>
<dbReference type="Pfam" id="PF14322">
    <property type="entry name" value="SusD-like_3"/>
    <property type="match status" value="1"/>
</dbReference>
<evidence type="ECO:0000259" key="6">
    <source>
        <dbReference type="Pfam" id="PF07980"/>
    </source>
</evidence>
<protein>
    <submittedName>
        <fullName evidence="8">RagB/SusD family nutrient uptake outer membrane protein</fullName>
    </submittedName>
</protein>
<feature type="domain" description="RagB/SusD" evidence="6">
    <location>
        <begin position="347"/>
        <end position="631"/>
    </location>
</feature>
<keyword evidence="3" id="KW-0732">Signal</keyword>
<dbReference type="Gene3D" id="1.25.40.390">
    <property type="match status" value="1"/>
</dbReference>
<evidence type="ECO:0000256" key="5">
    <source>
        <dbReference type="ARBA" id="ARBA00023237"/>
    </source>
</evidence>
<keyword evidence="5" id="KW-0998">Cell outer membrane</keyword>
<comment type="similarity">
    <text evidence="2">Belongs to the SusD family.</text>
</comment>
<name>A0ABZ0W7F6_9BACT</name>
<dbReference type="RefSeq" id="WP_114791340.1">
    <property type="nucleotide sequence ID" value="NZ_CP139960.1"/>
</dbReference>
<comment type="subcellular location">
    <subcellularLocation>
        <location evidence="1">Cell outer membrane</location>
    </subcellularLocation>
</comment>
<evidence type="ECO:0000313" key="8">
    <source>
        <dbReference type="EMBL" id="WQD38599.1"/>
    </source>
</evidence>
<evidence type="ECO:0000256" key="4">
    <source>
        <dbReference type="ARBA" id="ARBA00023136"/>
    </source>
</evidence>
<accession>A0ABZ0W7F6</accession>
<organism evidence="8 9">
    <name type="scientific">Niabella yanshanensis</name>
    <dbReference type="NCBI Taxonomy" id="577386"/>
    <lineage>
        <taxon>Bacteria</taxon>
        <taxon>Pseudomonadati</taxon>
        <taxon>Bacteroidota</taxon>
        <taxon>Chitinophagia</taxon>
        <taxon>Chitinophagales</taxon>
        <taxon>Chitinophagaceae</taxon>
        <taxon>Niabella</taxon>
    </lineage>
</organism>
<keyword evidence="4" id="KW-0472">Membrane</keyword>
<reference evidence="8 9" key="1">
    <citation type="submission" date="2023-12" db="EMBL/GenBank/DDBJ databases">
        <title>Genome sequencing and assembly of bacterial species from a model synthetic community.</title>
        <authorList>
            <person name="Hogle S.L."/>
        </authorList>
    </citation>
    <scope>NUCLEOTIDE SEQUENCE [LARGE SCALE GENOMIC DNA]</scope>
    <source>
        <strain evidence="8 9">HAMBI_3031</strain>
    </source>
</reference>
<dbReference type="Proteomes" id="UP001325680">
    <property type="component" value="Chromosome"/>
</dbReference>
<sequence length="631" mass="72134">MRNKRSIHHIFRLAVLLILVSGCKKYLDVVPDNIATLDNAFTVRTQAQKFLATCYSYMPRNGDFASDPAMQGGDEIWRIITNGGNMFNIARGLMNATDPYGDNWQAMYRALRDCNIFLENIDKVPDMEAPEKARWASEVKFLKAYYHFILVRMYGPIPLVKQNLPISATPEEVKVMRDPVDSCFNYITQLIDESVEYLPVAINDPMNELGRVTLPIALSIKAKVLVTAASPLFNGNQDQVDLKNPNGVALFNTTYQASKWERALQACKEAVDVCESAGYKLYLFAPTVGVNNLSDTISTQMSIRNSLCEKWNSEILWANTQTNSSSVQVLATTFVDPLFLDNWPLRGELSPPMKIAEQFYSANGVPIEEDKFWDYSSRYTLREATEQDQLYVRRNYLTARLHFDREPRFYADLGFDGGVWYGQGKYDDAKPDELFYLEAMGSQRNGSNLADRGTITGYFIKKYVHFQNVIGAGTAYSVTNYPWPIMRLADVYLLYAEALNEVNGPGETAFRYIDLVRERAGLNGVVTSWATYSNQPDKPQTKEGLRSIVKQERLIELAFEGQRFWDLRRWKDAASALNQPVVGWDLKQKVASAYYRPKVIFDQRFGTRDYFWPIKDEYILVNRNLVQNTGW</sequence>
<evidence type="ECO:0000256" key="2">
    <source>
        <dbReference type="ARBA" id="ARBA00006275"/>
    </source>
</evidence>
<evidence type="ECO:0000256" key="1">
    <source>
        <dbReference type="ARBA" id="ARBA00004442"/>
    </source>
</evidence>
<dbReference type="PROSITE" id="PS51257">
    <property type="entry name" value="PROKAR_LIPOPROTEIN"/>
    <property type="match status" value="1"/>
</dbReference>
<feature type="domain" description="SusD-like N-terminal" evidence="7">
    <location>
        <begin position="25"/>
        <end position="202"/>
    </location>
</feature>
<evidence type="ECO:0000256" key="3">
    <source>
        <dbReference type="ARBA" id="ARBA00022729"/>
    </source>
</evidence>
<dbReference type="InterPro" id="IPR033985">
    <property type="entry name" value="SusD-like_N"/>
</dbReference>